<dbReference type="Proteomes" id="UP000238220">
    <property type="component" value="Unassembled WGS sequence"/>
</dbReference>
<evidence type="ECO:0000313" key="2">
    <source>
        <dbReference type="Proteomes" id="UP000238220"/>
    </source>
</evidence>
<name>A0A2S5TKG1_9GAMM</name>
<accession>A0A2S5TKG1</accession>
<reference evidence="1 2" key="1">
    <citation type="submission" date="2018-02" db="EMBL/GenBank/DDBJ databases">
        <title>Genome sequencing of Solimonas sp. HR-BB.</title>
        <authorList>
            <person name="Lee Y."/>
            <person name="Jeon C.O."/>
        </authorList>
    </citation>
    <scope>NUCLEOTIDE SEQUENCE [LARGE SCALE GENOMIC DNA]</scope>
    <source>
        <strain evidence="1 2">HR-BB</strain>
    </source>
</reference>
<proteinExistence type="predicted"/>
<comment type="caution">
    <text evidence="1">The sequence shown here is derived from an EMBL/GenBank/DDBJ whole genome shotgun (WGS) entry which is preliminary data.</text>
</comment>
<gene>
    <name evidence="1" type="ORF">C3942_00700</name>
</gene>
<dbReference type="EMBL" id="PSNW01000001">
    <property type="protein sequence ID" value="PPE75447.1"/>
    <property type="molecule type" value="Genomic_DNA"/>
</dbReference>
<protein>
    <submittedName>
        <fullName evidence="1">Uncharacterized protein</fullName>
    </submittedName>
</protein>
<sequence length="255" mass="26688">MKAFYQVPQLRDALDTAHRQGHIYSERTSTGRVQYFPRRGKPLARAVELARATPEQVAGIGYPQAKSGGAAPCAEAKAPSGGDAAPVPPAAPRNVAVDFSGEAPMAVRAGSIVCRAYQAMTEATKPITAPALAKQLGVNTPAVAVSLSLLASRQVLTYSPGAKKTIAGTYRMADQPRAVRVLDNCMSSRFKAAADASHRAADAGMALAHAVSGLGAKPIARLQDKLFLLDSLIQTLPYDAELLGEIRKDLTGVAA</sequence>
<keyword evidence="2" id="KW-1185">Reference proteome</keyword>
<organism evidence="1 2">
    <name type="scientific">Solimonas fluminis</name>
    <dbReference type="NCBI Taxonomy" id="2086571"/>
    <lineage>
        <taxon>Bacteria</taxon>
        <taxon>Pseudomonadati</taxon>
        <taxon>Pseudomonadota</taxon>
        <taxon>Gammaproteobacteria</taxon>
        <taxon>Nevskiales</taxon>
        <taxon>Nevskiaceae</taxon>
        <taxon>Solimonas</taxon>
    </lineage>
</organism>
<evidence type="ECO:0000313" key="1">
    <source>
        <dbReference type="EMBL" id="PPE75447.1"/>
    </source>
</evidence>
<dbReference type="AlphaFoldDB" id="A0A2S5TKG1"/>